<reference evidence="2 3" key="1">
    <citation type="submission" date="2014-07" db="EMBL/GenBank/DDBJ databases">
        <title>Complete Genome of Bacillus megaterium Myophage Mater.</title>
        <authorList>
            <person name="Lancaster J.C."/>
            <person name="Hodde M.K."/>
            <person name="Hernandez A.C."/>
            <person name="Everett G.F.K."/>
        </authorList>
    </citation>
    <scope>NUCLEOTIDE SEQUENCE [LARGE SCALE GENOMIC DNA]</scope>
</reference>
<keyword evidence="3" id="KW-1185">Reference proteome</keyword>
<dbReference type="KEGG" id="vg:24607017"/>
<keyword evidence="1" id="KW-0812">Transmembrane</keyword>
<proteinExistence type="predicted"/>
<dbReference type="EMBL" id="KM236245">
    <property type="protein sequence ID" value="AIW03275.1"/>
    <property type="molecule type" value="Genomic_DNA"/>
</dbReference>
<evidence type="ECO:0000256" key="1">
    <source>
        <dbReference type="SAM" id="Phobius"/>
    </source>
</evidence>
<gene>
    <name evidence="2" type="ORF">CPT_Mater118</name>
</gene>
<name>A0A0A0RMI7_9CAUD</name>
<evidence type="ECO:0000313" key="3">
    <source>
        <dbReference type="Proteomes" id="UP000030206"/>
    </source>
</evidence>
<organism evidence="2 3">
    <name type="scientific">Bacillus phage Mater</name>
    <dbReference type="NCBI Taxonomy" id="1540090"/>
    <lineage>
        <taxon>Viruses</taxon>
        <taxon>Duplodnaviria</taxon>
        <taxon>Heunggongvirae</taxon>
        <taxon>Uroviricota</taxon>
        <taxon>Caudoviricetes</taxon>
        <taxon>Herelleviridae</taxon>
        <taxon>Bastillevirinae</taxon>
        <taxon>Matervirus</taxon>
        <taxon>Matervirus mater</taxon>
    </lineage>
</organism>
<dbReference type="Proteomes" id="UP000030206">
    <property type="component" value="Segment"/>
</dbReference>
<keyword evidence="1" id="KW-0472">Membrane</keyword>
<evidence type="ECO:0000313" key="2">
    <source>
        <dbReference type="EMBL" id="AIW03275.1"/>
    </source>
</evidence>
<dbReference type="GeneID" id="24607017"/>
<dbReference type="RefSeq" id="YP_009151077.1">
    <property type="nucleotide sequence ID" value="NC_027366.1"/>
</dbReference>
<feature type="transmembrane region" description="Helical" evidence="1">
    <location>
        <begin position="7"/>
        <end position="25"/>
    </location>
</feature>
<sequence>MIPQTICAIIFAACMIVISLMWKYIQILMYGHPLMTGFQFVLSIVMSVLLMCVIFYSIGKNEEEAEKKND</sequence>
<feature type="transmembrane region" description="Helical" evidence="1">
    <location>
        <begin position="37"/>
        <end position="58"/>
    </location>
</feature>
<keyword evidence="1" id="KW-1133">Transmembrane helix</keyword>
<accession>A0A0A0RMI7</accession>
<protein>
    <submittedName>
        <fullName evidence="2">Uncharacterized protein</fullName>
    </submittedName>
</protein>